<dbReference type="GeneID" id="107272686"/>
<reference evidence="3" key="1">
    <citation type="submission" date="2025-08" db="UniProtKB">
        <authorList>
            <consortium name="RefSeq"/>
        </authorList>
    </citation>
    <scope>IDENTIFICATION</scope>
</reference>
<evidence type="ECO:0000313" key="3">
    <source>
        <dbReference type="RefSeq" id="XP_015605575.1"/>
    </source>
</evidence>
<sequence>MRATTTLGMGLVLLMTSGSITAMEESVLTDSEESLGDLLNDLGLDESPEKRAYTYVSQYKRLPLYNFGIGKRWSPEALGDTIENKRARLYSFGLGKRARPFSFGLGKRGLIMQQELPNVNVPKRPGELMEDKRNGRMYSFGLGKRLANNDNELDNKRGSESLRQRYMFGLGKRVNEEEDTVA</sequence>
<dbReference type="AlphaFoldDB" id="A0AAJ7C9Z5"/>
<evidence type="ECO:0000313" key="2">
    <source>
        <dbReference type="Proteomes" id="UP000694920"/>
    </source>
</evidence>
<organism evidence="2 3">
    <name type="scientific">Cephus cinctus</name>
    <name type="common">Wheat stem sawfly</name>
    <dbReference type="NCBI Taxonomy" id="211228"/>
    <lineage>
        <taxon>Eukaryota</taxon>
        <taxon>Metazoa</taxon>
        <taxon>Ecdysozoa</taxon>
        <taxon>Arthropoda</taxon>
        <taxon>Hexapoda</taxon>
        <taxon>Insecta</taxon>
        <taxon>Pterygota</taxon>
        <taxon>Neoptera</taxon>
        <taxon>Endopterygota</taxon>
        <taxon>Hymenoptera</taxon>
        <taxon>Cephoidea</taxon>
        <taxon>Cephidae</taxon>
        <taxon>Cephus</taxon>
    </lineage>
</organism>
<dbReference type="CTD" id="100679594"/>
<feature type="signal peptide" evidence="1">
    <location>
        <begin position="1"/>
        <end position="22"/>
    </location>
</feature>
<protein>
    <submittedName>
        <fullName evidence="3">Allatostatins</fullName>
    </submittedName>
</protein>
<keyword evidence="2" id="KW-1185">Reference proteome</keyword>
<dbReference type="Proteomes" id="UP000694920">
    <property type="component" value="Unplaced"/>
</dbReference>
<proteinExistence type="predicted"/>
<gene>
    <name evidence="3" type="primary">LOC107272686</name>
</gene>
<evidence type="ECO:0000256" key="1">
    <source>
        <dbReference type="SAM" id="SignalP"/>
    </source>
</evidence>
<dbReference type="RefSeq" id="XP_015605575.1">
    <property type="nucleotide sequence ID" value="XM_015750089.2"/>
</dbReference>
<dbReference type="KEGG" id="ccin:107272686"/>
<keyword evidence="1" id="KW-0732">Signal</keyword>
<feature type="chain" id="PRO_5042514185" evidence="1">
    <location>
        <begin position="23"/>
        <end position="182"/>
    </location>
</feature>
<accession>A0AAJ7C9Z5</accession>
<name>A0AAJ7C9Z5_CEPCN</name>